<keyword evidence="8" id="KW-1185">Reference proteome</keyword>
<protein>
    <submittedName>
        <fullName evidence="7">Enzyme</fullName>
        <ecNumber evidence="7">3.6.-.-</ecNumber>
    </submittedName>
</protein>
<dbReference type="GO" id="GO:0003924">
    <property type="term" value="F:GTPase activity"/>
    <property type="evidence" value="ECO:0007669"/>
    <property type="project" value="InterPro"/>
</dbReference>
<evidence type="ECO:0000313" key="7">
    <source>
        <dbReference type="EMBL" id="VUX45760.1"/>
    </source>
</evidence>
<evidence type="ECO:0000256" key="5">
    <source>
        <dbReference type="ARBA" id="ARBA00023186"/>
    </source>
</evidence>
<dbReference type="SUPFAM" id="SSF52540">
    <property type="entry name" value="P-loop containing nucleoside triphosphate hydrolases"/>
    <property type="match status" value="1"/>
</dbReference>
<dbReference type="InterPro" id="IPR005129">
    <property type="entry name" value="GTPase_ArgK"/>
</dbReference>
<keyword evidence="5" id="KW-0143">Chaperone</keyword>
<evidence type="ECO:0000256" key="1">
    <source>
        <dbReference type="ARBA" id="ARBA00009625"/>
    </source>
</evidence>
<dbReference type="Proteomes" id="UP000326641">
    <property type="component" value="Unassembled WGS sequence"/>
</dbReference>
<dbReference type="Pfam" id="PF03308">
    <property type="entry name" value="MeaB"/>
    <property type="match status" value="1"/>
</dbReference>
<keyword evidence="4" id="KW-0342">GTP-binding</keyword>
<sequence length="341" mass="36031">MSSHAGAEAAALALVRDVQAGHRKSIARMMSVAESSGRRGRAALSAIHRHTGRAHVVGITGVPGSGKSTMVRALTQKLREIDRTVGIVAVDPSSPFSGGAILGDRIRMLELSGDPGVFIRSLATRGALGGLARASHDVIDILDAAGFDVVIVETVGVGQDEVDIVQSAHTVVVVSAPGLGDEIQAIKAGVLEIADIHIVSKCDKIEAAETVADLKTMLRLGSLAREQSAWMTPVLATSAQKREGIAELVGAIDAHRTHLYESGEIADRRRKILEMRILKSAEDIVRERLLRQSRETLERLLDRGLERAIDPFAAACALLGVDEALEPLSTATATATAGGRH</sequence>
<organism evidence="7 8">
    <name type="scientific">Candidatus Defluviicoccus seviourii</name>
    <dbReference type="NCBI Taxonomy" id="2565273"/>
    <lineage>
        <taxon>Bacteria</taxon>
        <taxon>Pseudomonadati</taxon>
        <taxon>Pseudomonadota</taxon>
        <taxon>Alphaproteobacteria</taxon>
        <taxon>Rhodospirillales</taxon>
        <taxon>Rhodospirillaceae</taxon>
        <taxon>Defluviicoccus</taxon>
    </lineage>
</organism>
<feature type="domain" description="AAA+ ATPase" evidence="6">
    <location>
        <begin position="53"/>
        <end position="203"/>
    </location>
</feature>
<reference evidence="7" key="1">
    <citation type="submission" date="2018-11" db="EMBL/GenBank/DDBJ databases">
        <authorList>
            <person name="Onetto C."/>
        </authorList>
    </citation>
    <scope>NUCLEOTIDE SEQUENCE [LARGE SCALE GENOMIC DNA]</scope>
</reference>
<accession>A0A564WB88</accession>
<gene>
    <name evidence="7" type="ORF">DF3PA_150037</name>
</gene>
<dbReference type="AlphaFoldDB" id="A0A564WB88"/>
<dbReference type="EC" id="3.6.-.-" evidence="7"/>
<dbReference type="InterPro" id="IPR003593">
    <property type="entry name" value="AAA+_ATPase"/>
</dbReference>
<dbReference type="NCBIfam" id="TIGR00750">
    <property type="entry name" value="lao"/>
    <property type="match status" value="1"/>
</dbReference>
<name>A0A564WB88_9PROT</name>
<proteinExistence type="inferred from homology"/>
<keyword evidence="3 7" id="KW-0378">Hydrolase</keyword>
<dbReference type="SMART" id="SM00382">
    <property type="entry name" value="AAA"/>
    <property type="match status" value="1"/>
</dbReference>
<evidence type="ECO:0000256" key="3">
    <source>
        <dbReference type="ARBA" id="ARBA00022801"/>
    </source>
</evidence>
<evidence type="ECO:0000259" key="6">
    <source>
        <dbReference type="SMART" id="SM00382"/>
    </source>
</evidence>
<dbReference type="EMBL" id="UXAT02000007">
    <property type="protein sequence ID" value="VUX45760.1"/>
    <property type="molecule type" value="Genomic_DNA"/>
</dbReference>
<dbReference type="CDD" id="cd03114">
    <property type="entry name" value="MMAA-like"/>
    <property type="match status" value="1"/>
</dbReference>
<dbReference type="PANTHER" id="PTHR43087:SF1">
    <property type="entry name" value="LAO_AO TRANSPORT SYSTEM ATPASE"/>
    <property type="match status" value="1"/>
</dbReference>
<dbReference type="InterPro" id="IPR027417">
    <property type="entry name" value="P-loop_NTPase"/>
</dbReference>
<evidence type="ECO:0000313" key="8">
    <source>
        <dbReference type="Proteomes" id="UP000326641"/>
    </source>
</evidence>
<dbReference type="GO" id="GO:0005525">
    <property type="term" value="F:GTP binding"/>
    <property type="evidence" value="ECO:0007669"/>
    <property type="project" value="UniProtKB-KW"/>
</dbReference>
<evidence type="ECO:0000256" key="2">
    <source>
        <dbReference type="ARBA" id="ARBA00022741"/>
    </source>
</evidence>
<dbReference type="PANTHER" id="PTHR43087">
    <property type="entry name" value="LYSINE/ARGININE/ORNITHINE TRANSPORT SYSTEM KINASE"/>
    <property type="match status" value="1"/>
</dbReference>
<keyword evidence="2" id="KW-0547">Nucleotide-binding</keyword>
<dbReference type="InterPro" id="IPR052040">
    <property type="entry name" value="GTPase/Isobutyryl-CoA_mutase"/>
</dbReference>
<evidence type="ECO:0000256" key="4">
    <source>
        <dbReference type="ARBA" id="ARBA00023134"/>
    </source>
</evidence>
<comment type="caution">
    <text evidence="7">The sequence shown here is derived from an EMBL/GenBank/DDBJ whole genome shotgun (WGS) entry which is preliminary data.</text>
</comment>
<dbReference type="Gene3D" id="3.40.50.300">
    <property type="entry name" value="P-loop containing nucleotide triphosphate hydrolases"/>
    <property type="match status" value="1"/>
</dbReference>
<comment type="similarity">
    <text evidence="1">Belongs to the SIMIBI class G3E GTPase family. ArgK/MeaB subfamily.</text>
</comment>